<reference evidence="1" key="1">
    <citation type="journal article" date="2013" name="Genome Biol.">
        <title>Reference genomes and transcriptomes of Nicotiana sylvestris and Nicotiana tomentosiformis.</title>
        <authorList>
            <person name="Sierro N."/>
            <person name="Battey J.N."/>
            <person name="Ouadi S."/>
            <person name="Bovet L."/>
            <person name="Goepfert S."/>
            <person name="Bakaher N."/>
            <person name="Peitsch M.C."/>
            <person name="Ivanov N.V."/>
        </authorList>
    </citation>
    <scope>NUCLEOTIDE SEQUENCE [LARGE SCALE GENOMIC DNA]</scope>
</reference>
<dbReference type="Proteomes" id="UP000189701">
    <property type="component" value="Unplaced"/>
</dbReference>
<accession>A0A1U7Y8U0</accession>
<reference evidence="2" key="2">
    <citation type="submission" date="2025-08" db="UniProtKB">
        <authorList>
            <consortium name="RefSeq"/>
        </authorList>
    </citation>
    <scope>IDENTIFICATION</scope>
    <source>
        <tissue evidence="2">Leaf</tissue>
    </source>
</reference>
<protein>
    <submittedName>
        <fullName evidence="2">Uncharacterized protein LOC104245603 isoform X1</fullName>
    </submittedName>
</protein>
<dbReference type="RefSeq" id="XP_009799523.1">
    <property type="nucleotide sequence ID" value="XM_009801221.1"/>
</dbReference>
<proteinExistence type="predicted"/>
<name>A0A1U7Y8U0_NICSY</name>
<dbReference type="AlphaFoldDB" id="A0A1U7Y8U0"/>
<evidence type="ECO:0000313" key="1">
    <source>
        <dbReference type="Proteomes" id="UP000189701"/>
    </source>
</evidence>
<organism evidence="1 2">
    <name type="scientific">Nicotiana sylvestris</name>
    <name type="common">Wood tobacco</name>
    <name type="synonym">South American tobacco</name>
    <dbReference type="NCBI Taxonomy" id="4096"/>
    <lineage>
        <taxon>Eukaryota</taxon>
        <taxon>Viridiplantae</taxon>
        <taxon>Streptophyta</taxon>
        <taxon>Embryophyta</taxon>
        <taxon>Tracheophyta</taxon>
        <taxon>Spermatophyta</taxon>
        <taxon>Magnoliopsida</taxon>
        <taxon>eudicotyledons</taxon>
        <taxon>Gunneridae</taxon>
        <taxon>Pentapetalae</taxon>
        <taxon>asterids</taxon>
        <taxon>lamiids</taxon>
        <taxon>Solanales</taxon>
        <taxon>Solanaceae</taxon>
        <taxon>Nicotianoideae</taxon>
        <taxon>Nicotianeae</taxon>
        <taxon>Nicotiana</taxon>
    </lineage>
</organism>
<gene>
    <name evidence="2" type="primary">LOC104245603</name>
</gene>
<sequence length="121" mass="13619">MILICISLFRSTRKFPPSPIHLPPPWFHKTQLHVASVTEAIPLLSPGLTDGSNPTKEDCGLAKLRKHIDIEQVLLNAGTSSTFLWLVVRFLKREALVSKLEIVATRQFDLSEFNDEELGQL</sequence>
<keyword evidence="1" id="KW-1185">Reference proteome</keyword>
<evidence type="ECO:0000313" key="2">
    <source>
        <dbReference type="RefSeq" id="XP_009799523.1"/>
    </source>
</evidence>